<gene>
    <name evidence="1" type="ORF">GGQ61_001067</name>
</gene>
<dbReference type="AlphaFoldDB" id="A0A839ZYN7"/>
<evidence type="ECO:0000313" key="1">
    <source>
        <dbReference type="EMBL" id="MBB3890370.1"/>
    </source>
</evidence>
<comment type="caution">
    <text evidence="1">The sequence shown here is derived from an EMBL/GenBank/DDBJ whole genome shotgun (WGS) entry which is preliminary data.</text>
</comment>
<accession>A0A839ZYN7</accession>
<dbReference type="EMBL" id="JACIDK010000001">
    <property type="protein sequence ID" value="MBB3890370.1"/>
    <property type="molecule type" value="Genomic_DNA"/>
</dbReference>
<proteinExistence type="predicted"/>
<evidence type="ECO:0000313" key="2">
    <source>
        <dbReference type="Proteomes" id="UP000530564"/>
    </source>
</evidence>
<keyword evidence="2" id="KW-1185">Reference proteome</keyword>
<organism evidence="1 2">
    <name type="scientific">Phenylobacterium haematophilum</name>
    <dbReference type="NCBI Taxonomy" id="98513"/>
    <lineage>
        <taxon>Bacteria</taxon>
        <taxon>Pseudomonadati</taxon>
        <taxon>Pseudomonadota</taxon>
        <taxon>Alphaproteobacteria</taxon>
        <taxon>Caulobacterales</taxon>
        <taxon>Caulobacteraceae</taxon>
        <taxon>Phenylobacterium</taxon>
    </lineage>
</organism>
<reference evidence="1 2" key="1">
    <citation type="submission" date="2020-08" db="EMBL/GenBank/DDBJ databases">
        <title>Genomic Encyclopedia of Type Strains, Phase IV (KMG-IV): sequencing the most valuable type-strain genomes for metagenomic binning, comparative biology and taxonomic classification.</title>
        <authorList>
            <person name="Goeker M."/>
        </authorList>
    </citation>
    <scope>NUCLEOTIDE SEQUENCE [LARGE SCALE GENOMIC DNA]</scope>
    <source>
        <strain evidence="1 2">DSM 21793</strain>
    </source>
</reference>
<dbReference type="RefSeq" id="WP_183770374.1">
    <property type="nucleotide sequence ID" value="NZ_JACIDK010000001.1"/>
</dbReference>
<sequence length="69" mass="7534">MADLPVSTASENTPEHVAYLLLERIADLEGVALARGGQDKLASRKWLLDTYAECLDAARGARRYAKTLS</sequence>
<dbReference type="Proteomes" id="UP000530564">
    <property type="component" value="Unassembled WGS sequence"/>
</dbReference>
<protein>
    <submittedName>
        <fullName evidence="1">Uncharacterized protein</fullName>
    </submittedName>
</protein>
<name>A0A839ZYN7_9CAUL</name>